<evidence type="ECO:0000256" key="2">
    <source>
        <dbReference type="ARBA" id="ARBA00022448"/>
    </source>
</evidence>
<feature type="transmembrane region" description="Helical" evidence="7">
    <location>
        <begin position="391"/>
        <end position="411"/>
    </location>
</feature>
<dbReference type="PRINTS" id="PR01036">
    <property type="entry name" value="TCRTETB"/>
</dbReference>
<proteinExistence type="predicted"/>
<feature type="transmembrane region" description="Helical" evidence="7">
    <location>
        <begin position="12"/>
        <end position="35"/>
    </location>
</feature>
<sequence>MKLEPLGWPLVRLALVIVLGGVAPLIDTTIVNVALPAVAADFGVGPTAIQWVATGYLLALGVAIPVTSWATSRFGASRLWPAGLAVFLVGSALSGLSWNLDSLIAFRVLQGVGAGVLLPVLQTILVRAAGPAKTARLLTIVMLVSVLAPIAGPLVGGAIVTGGSWRWLFVINVPLCLAAIVLARRFVPVDSPLRGSRLDLPGLSLLAPAVVLLLLALTDAASGNGFVVPLGAGVVLLGGFVAWSLRRGERALIPLRLFANRAFSASAAVLFLTGLALYGALFLIPLYFEQERGLGAFAAGMILALQGVGSLLTRWVGGVVDRVGARVIAVAGIAGCAAATVPFAVAGPSTSLVVLGAALVVRGGALSAANIAITSAAFTRLSREDVPAGSAVVRLVQQLGGSAGTAVLASVAATGAFAAAFLVSAALAVAALVPAFLLGRRELAGIAR</sequence>
<reference evidence="9 10" key="1">
    <citation type="journal article" date="2015" name="Int. J. Syst. Evol. Microbiol.">
        <title>Amycolatopsis rhabdoformis sp. nov., an actinomycete isolated from a tropical forest soil.</title>
        <authorList>
            <person name="Souza W.R."/>
            <person name="Silva R.E."/>
            <person name="Goodfellow M."/>
            <person name="Busarakam K."/>
            <person name="Figueiro F.S."/>
            <person name="Ferreira D."/>
            <person name="Rodrigues-Filho E."/>
            <person name="Moraes L.A.B."/>
            <person name="Zucchi T.D."/>
        </authorList>
    </citation>
    <scope>NUCLEOTIDE SEQUENCE [LARGE SCALE GENOMIC DNA]</scope>
    <source>
        <strain evidence="9 10">NCIMB 14900</strain>
    </source>
</reference>
<keyword evidence="6 7" id="KW-0472">Membrane</keyword>
<dbReference type="Proteomes" id="UP001330812">
    <property type="component" value="Chromosome"/>
</dbReference>
<organism evidence="9 10">
    <name type="scientific">Amycolatopsis rhabdoformis</name>
    <dbReference type="NCBI Taxonomy" id="1448059"/>
    <lineage>
        <taxon>Bacteria</taxon>
        <taxon>Bacillati</taxon>
        <taxon>Actinomycetota</taxon>
        <taxon>Actinomycetes</taxon>
        <taxon>Pseudonocardiales</taxon>
        <taxon>Pseudonocardiaceae</taxon>
        <taxon>Amycolatopsis</taxon>
    </lineage>
</organism>
<keyword evidence="3" id="KW-1003">Cell membrane</keyword>
<evidence type="ECO:0000259" key="8">
    <source>
        <dbReference type="PROSITE" id="PS50850"/>
    </source>
</evidence>
<feature type="transmembrane region" description="Helical" evidence="7">
    <location>
        <begin position="104"/>
        <end position="125"/>
    </location>
</feature>
<dbReference type="NCBIfam" id="TIGR00711">
    <property type="entry name" value="efflux_EmrB"/>
    <property type="match status" value="1"/>
</dbReference>
<dbReference type="PANTHER" id="PTHR42718">
    <property type="entry name" value="MAJOR FACILITATOR SUPERFAMILY MULTIDRUG TRANSPORTER MFSC"/>
    <property type="match status" value="1"/>
</dbReference>
<comment type="subcellular location">
    <subcellularLocation>
        <location evidence="1">Cell membrane</location>
        <topology evidence="1">Multi-pass membrane protein</topology>
    </subcellularLocation>
</comment>
<dbReference type="EMBL" id="CP142149">
    <property type="protein sequence ID" value="WSE29070.1"/>
    <property type="molecule type" value="Genomic_DNA"/>
</dbReference>
<feature type="transmembrane region" description="Helical" evidence="7">
    <location>
        <begin position="79"/>
        <end position="98"/>
    </location>
</feature>
<feature type="transmembrane region" description="Helical" evidence="7">
    <location>
        <begin position="294"/>
        <end position="315"/>
    </location>
</feature>
<evidence type="ECO:0000256" key="5">
    <source>
        <dbReference type="ARBA" id="ARBA00022989"/>
    </source>
</evidence>
<feature type="transmembrane region" description="Helical" evidence="7">
    <location>
        <begin position="417"/>
        <end position="438"/>
    </location>
</feature>
<keyword evidence="10" id="KW-1185">Reference proteome</keyword>
<keyword evidence="2" id="KW-0813">Transport</keyword>
<evidence type="ECO:0000256" key="7">
    <source>
        <dbReference type="SAM" id="Phobius"/>
    </source>
</evidence>
<accession>A0ABZ1I3V4</accession>
<dbReference type="InterPro" id="IPR036259">
    <property type="entry name" value="MFS_trans_sf"/>
</dbReference>
<evidence type="ECO:0000256" key="3">
    <source>
        <dbReference type="ARBA" id="ARBA00022475"/>
    </source>
</evidence>
<evidence type="ECO:0000256" key="6">
    <source>
        <dbReference type="ARBA" id="ARBA00023136"/>
    </source>
</evidence>
<dbReference type="Pfam" id="PF07690">
    <property type="entry name" value="MFS_1"/>
    <property type="match status" value="1"/>
</dbReference>
<evidence type="ECO:0000256" key="4">
    <source>
        <dbReference type="ARBA" id="ARBA00022692"/>
    </source>
</evidence>
<keyword evidence="4 7" id="KW-0812">Transmembrane</keyword>
<dbReference type="RefSeq" id="WP_326568059.1">
    <property type="nucleotide sequence ID" value="NZ_CP142149.1"/>
</dbReference>
<dbReference type="InterPro" id="IPR020846">
    <property type="entry name" value="MFS_dom"/>
</dbReference>
<feature type="transmembrane region" description="Helical" evidence="7">
    <location>
        <begin position="47"/>
        <end position="67"/>
    </location>
</feature>
<name>A0ABZ1I3V4_9PSEU</name>
<feature type="transmembrane region" description="Helical" evidence="7">
    <location>
        <begin position="265"/>
        <end position="288"/>
    </location>
</feature>
<dbReference type="PROSITE" id="PS50850">
    <property type="entry name" value="MFS"/>
    <property type="match status" value="1"/>
</dbReference>
<dbReference type="Gene3D" id="1.20.1720.10">
    <property type="entry name" value="Multidrug resistance protein D"/>
    <property type="match status" value="1"/>
</dbReference>
<feature type="transmembrane region" description="Helical" evidence="7">
    <location>
        <begin position="165"/>
        <end position="186"/>
    </location>
</feature>
<dbReference type="SUPFAM" id="SSF103473">
    <property type="entry name" value="MFS general substrate transporter"/>
    <property type="match status" value="1"/>
</dbReference>
<dbReference type="InterPro" id="IPR004638">
    <property type="entry name" value="EmrB-like"/>
</dbReference>
<dbReference type="PANTHER" id="PTHR42718:SF46">
    <property type="entry name" value="BLR6921 PROTEIN"/>
    <property type="match status" value="1"/>
</dbReference>
<feature type="transmembrane region" description="Helical" evidence="7">
    <location>
        <begin position="198"/>
        <end position="217"/>
    </location>
</feature>
<protein>
    <submittedName>
        <fullName evidence="9">DHA2 family efflux MFS transporter permease subunit</fullName>
    </submittedName>
</protein>
<dbReference type="InterPro" id="IPR011701">
    <property type="entry name" value="MFS"/>
</dbReference>
<feature type="domain" description="Major facilitator superfamily (MFS) profile" evidence="8">
    <location>
        <begin position="13"/>
        <end position="443"/>
    </location>
</feature>
<feature type="transmembrane region" description="Helical" evidence="7">
    <location>
        <begin position="137"/>
        <end position="159"/>
    </location>
</feature>
<gene>
    <name evidence="9" type="ORF">VSH64_40675</name>
</gene>
<keyword evidence="5 7" id="KW-1133">Transmembrane helix</keyword>
<feature type="transmembrane region" description="Helical" evidence="7">
    <location>
        <begin position="352"/>
        <end position="379"/>
    </location>
</feature>
<evidence type="ECO:0000313" key="10">
    <source>
        <dbReference type="Proteomes" id="UP001330812"/>
    </source>
</evidence>
<feature type="transmembrane region" description="Helical" evidence="7">
    <location>
        <begin position="327"/>
        <end position="346"/>
    </location>
</feature>
<feature type="transmembrane region" description="Helical" evidence="7">
    <location>
        <begin position="223"/>
        <end position="245"/>
    </location>
</feature>
<evidence type="ECO:0000313" key="9">
    <source>
        <dbReference type="EMBL" id="WSE29070.1"/>
    </source>
</evidence>
<evidence type="ECO:0000256" key="1">
    <source>
        <dbReference type="ARBA" id="ARBA00004651"/>
    </source>
</evidence>
<dbReference type="Gene3D" id="1.20.1250.20">
    <property type="entry name" value="MFS general substrate transporter like domains"/>
    <property type="match status" value="1"/>
</dbReference>